<dbReference type="EMBL" id="LN890655">
    <property type="protein sequence ID" value="CUS03913.2"/>
    <property type="molecule type" value="Genomic_DNA"/>
</dbReference>
<evidence type="ECO:0000313" key="1">
    <source>
        <dbReference type="EMBL" id="CUS03913.2"/>
    </source>
</evidence>
<reference evidence="1" key="1">
    <citation type="submission" date="2016-01" db="EMBL/GenBank/DDBJ databases">
        <authorList>
            <person name="Mcilroy J.S."/>
            <person name="Karst M S."/>
            <person name="Albertsen M."/>
        </authorList>
    </citation>
    <scope>NUCLEOTIDE SEQUENCE</scope>
    <source>
        <strain evidence="1">Cfx-K</strain>
    </source>
</reference>
<keyword evidence="2" id="KW-1185">Reference proteome</keyword>
<dbReference type="KEGG" id="pbf:CFX0092_A2035"/>
<evidence type="ECO:0000313" key="2">
    <source>
        <dbReference type="Proteomes" id="UP000215027"/>
    </source>
</evidence>
<gene>
    <name evidence="1" type="ORF">CFX0092_A2035</name>
</gene>
<dbReference type="AlphaFoldDB" id="A0A170PGS1"/>
<organism evidence="1 2">
    <name type="scientific">Candidatus Promineifilum breve</name>
    <dbReference type="NCBI Taxonomy" id="1806508"/>
    <lineage>
        <taxon>Bacteria</taxon>
        <taxon>Bacillati</taxon>
        <taxon>Chloroflexota</taxon>
        <taxon>Ardenticatenia</taxon>
        <taxon>Candidatus Promineifilales</taxon>
        <taxon>Candidatus Promineifilaceae</taxon>
        <taxon>Candidatus Promineifilum</taxon>
    </lineage>
</organism>
<accession>A0A170PGS1</accession>
<sequence>MSSTKPTLYYGYLNGYEPKG</sequence>
<name>A0A170PGS1_9CHLR</name>
<proteinExistence type="predicted"/>
<dbReference type="Proteomes" id="UP000215027">
    <property type="component" value="Chromosome I"/>
</dbReference>
<protein>
    <submittedName>
        <fullName evidence="1">Uncharacterized protein</fullName>
    </submittedName>
</protein>